<proteinExistence type="predicted"/>
<dbReference type="EMBL" id="BMJV01000004">
    <property type="protein sequence ID" value="GGG74828.1"/>
    <property type="molecule type" value="Genomic_DNA"/>
</dbReference>
<protein>
    <submittedName>
        <fullName evidence="1">Uncharacterized protein</fullName>
    </submittedName>
</protein>
<reference evidence="1" key="2">
    <citation type="submission" date="2020-09" db="EMBL/GenBank/DDBJ databases">
        <authorList>
            <person name="Sun Q."/>
            <person name="Zhou Y."/>
        </authorList>
    </citation>
    <scope>NUCLEOTIDE SEQUENCE</scope>
    <source>
        <strain evidence="1">CGMCC 1.15762</strain>
    </source>
</reference>
<sequence length="129" mass="13314">MYRNGVGDGGDHRIDAPRGSGFAGPVYGGKDVALLYRIGDAGAQDCSAFGVWHLHQRGRVEPEAGGVIEADIEERLGRVGRTARRQRGAGHGVLLAADAPTVKRKGRALSGCAAEAQARTGIIGALPSG</sequence>
<keyword evidence="2" id="KW-1185">Reference proteome</keyword>
<comment type="caution">
    <text evidence="1">The sequence shown here is derived from an EMBL/GenBank/DDBJ whole genome shotgun (WGS) entry which is preliminary data.</text>
</comment>
<organism evidence="1 2">
    <name type="scientific">Salipiger pallidus</name>
    <dbReference type="NCBI Taxonomy" id="1775170"/>
    <lineage>
        <taxon>Bacteria</taxon>
        <taxon>Pseudomonadati</taxon>
        <taxon>Pseudomonadota</taxon>
        <taxon>Alphaproteobacteria</taxon>
        <taxon>Rhodobacterales</taxon>
        <taxon>Roseobacteraceae</taxon>
        <taxon>Salipiger</taxon>
    </lineage>
</organism>
<dbReference type="AlphaFoldDB" id="A0A8J3EHI9"/>
<dbReference type="Proteomes" id="UP000617145">
    <property type="component" value="Unassembled WGS sequence"/>
</dbReference>
<evidence type="ECO:0000313" key="2">
    <source>
        <dbReference type="Proteomes" id="UP000617145"/>
    </source>
</evidence>
<evidence type="ECO:0000313" key="1">
    <source>
        <dbReference type="EMBL" id="GGG74828.1"/>
    </source>
</evidence>
<gene>
    <name evidence="1" type="ORF">GCM10011415_24180</name>
</gene>
<accession>A0A8J3EHI9</accession>
<name>A0A8J3EHI9_9RHOB</name>
<reference evidence="1" key="1">
    <citation type="journal article" date="2014" name="Int. J. Syst. Evol. Microbiol.">
        <title>Complete genome sequence of Corynebacterium casei LMG S-19264T (=DSM 44701T), isolated from a smear-ripened cheese.</title>
        <authorList>
            <consortium name="US DOE Joint Genome Institute (JGI-PGF)"/>
            <person name="Walter F."/>
            <person name="Albersmeier A."/>
            <person name="Kalinowski J."/>
            <person name="Ruckert C."/>
        </authorList>
    </citation>
    <scope>NUCLEOTIDE SEQUENCE</scope>
    <source>
        <strain evidence="1">CGMCC 1.15762</strain>
    </source>
</reference>